<protein>
    <recommendedName>
        <fullName evidence="2">VWFA domain-containing protein</fullName>
    </recommendedName>
</protein>
<organism evidence="3 4">
    <name type="scientific">Dreissena polymorpha</name>
    <name type="common">Zebra mussel</name>
    <name type="synonym">Mytilus polymorpha</name>
    <dbReference type="NCBI Taxonomy" id="45954"/>
    <lineage>
        <taxon>Eukaryota</taxon>
        <taxon>Metazoa</taxon>
        <taxon>Spiralia</taxon>
        <taxon>Lophotrochozoa</taxon>
        <taxon>Mollusca</taxon>
        <taxon>Bivalvia</taxon>
        <taxon>Autobranchia</taxon>
        <taxon>Heteroconchia</taxon>
        <taxon>Euheterodonta</taxon>
        <taxon>Imparidentia</taxon>
        <taxon>Neoheterodontei</taxon>
        <taxon>Myida</taxon>
        <taxon>Dreissenoidea</taxon>
        <taxon>Dreissenidae</taxon>
        <taxon>Dreissena</taxon>
    </lineage>
</organism>
<dbReference type="Pfam" id="PF13519">
    <property type="entry name" value="VWA_2"/>
    <property type="match status" value="1"/>
</dbReference>
<dbReference type="Proteomes" id="UP000828390">
    <property type="component" value="Unassembled WGS sequence"/>
</dbReference>
<gene>
    <name evidence="3" type="ORF">DPMN_109471</name>
</gene>
<evidence type="ECO:0000259" key="2">
    <source>
        <dbReference type="PROSITE" id="PS50234"/>
    </source>
</evidence>
<name>A0A9D4QMZ0_DREPO</name>
<feature type="coiled-coil region" evidence="1">
    <location>
        <begin position="38"/>
        <end position="65"/>
    </location>
</feature>
<evidence type="ECO:0000313" key="3">
    <source>
        <dbReference type="EMBL" id="KAH3836102.1"/>
    </source>
</evidence>
<dbReference type="Gene3D" id="3.40.50.410">
    <property type="entry name" value="von Willebrand factor, type A domain"/>
    <property type="match status" value="1"/>
</dbReference>
<dbReference type="InterPro" id="IPR002035">
    <property type="entry name" value="VWF_A"/>
</dbReference>
<dbReference type="AlphaFoldDB" id="A0A9D4QMZ0"/>
<comment type="caution">
    <text evidence="3">The sequence shown here is derived from an EMBL/GenBank/DDBJ whole genome shotgun (WGS) entry which is preliminary data.</text>
</comment>
<evidence type="ECO:0000313" key="4">
    <source>
        <dbReference type="Proteomes" id="UP000828390"/>
    </source>
</evidence>
<dbReference type="SMART" id="SM00327">
    <property type="entry name" value="VWA"/>
    <property type="match status" value="1"/>
</dbReference>
<dbReference type="PROSITE" id="PS50234">
    <property type="entry name" value="VWFA"/>
    <property type="match status" value="1"/>
</dbReference>
<keyword evidence="4" id="KW-1185">Reference proteome</keyword>
<evidence type="ECO:0000256" key="1">
    <source>
        <dbReference type="SAM" id="Coils"/>
    </source>
</evidence>
<reference evidence="3" key="2">
    <citation type="submission" date="2020-11" db="EMBL/GenBank/DDBJ databases">
        <authorList>
            <person name="McCartney M.A."/>
            <person name="Auch B."/>
            <person name="Kono T."/>
            <person name="Mallez S."/>
            <person name="Becker A."/>
            <person name="Gohl D.M."/>
            <person name="Silverstein K.A.T."/>
            <person name="Koren S."/>
            <person name="Bechman K.B."/>
            <person name="Herman A."/>
            <person name="Abrahante J.E."/>
            <person name="Garbe J."/>
        </authorList>
    </citation>
    <scope>NUCLEOTIDE SEQUENCE</scope>
    <source>
        <strain evidence="3">Duluth1</strain>
        <tissue evidence="3">Whole animal</tissue>
    </source>
</reference>
<dbReference type="InterPro" id="IPR036465">
    <property type="entry name" value="vWFA_dom_sf"/>
</dbReference>
<proteinExistence type="predicted"/>
<reference evidence="3" key="1">
    <citation type="journal article" date="2019" name="bioRxiv">
        <title>The Genome of the Zebra Mussel, Dreissena polymorpha: A Resource for Invasive Species Research.</title>
        <authorList>
            <person name="McCartney M.A."/>
            <person name="Auch B."/>
            <person name="Kono T."/>
            <person name="Mallez S."/>
            <person name="Zhang Y."/>
            <person name="Obille A."/>
            <person name="Becker A."/>
            <person name="Abrahante J.E."/>
            <person name="Garbe J."/>
            <person name="Badalamenti J.P."/>
            <person name="Herman A."/>
            <person name="Mangelson H."/>
            <person name="Liachko I."/>
            <person name="Sullivan S."/>
            <person name="Sone E.D."/>
            <person name="Koren S."/>
            <person name="Silverstein K.A.T."/>
            <person name="Beckman K.B."/>
            <person name="Gohl D.M."/>
        </authorList>
    </citation>
    <scope>NUCLEOTIDE SEQUENCE</scope>
    <source>
        <strain evidence="3">Duluth1</strain>
        <tissue evidence="3">Whole animal</tissue>
    </source>
</reference>
<sequence length="404" mass="46156">MDTQIPEDIVEIKTDTERIHALTQTISQQPACNCKDNIIELQKELKALEEKVSIKEEECLQQRERFEFKRNARTKQFEEITAMICEIERSITTIKNNKHVCARDDNEKAHNLTSSSHGASELGRVSKIPLQIQHTNTIARVKRQLERRNSMDLEKWHLLAQQEAEKVASVTRPLDSYHTVLLLDISESMTTGDLWKHANTFVNDFLSGVEEHASLIEPFRHFNEHVGLVTFGHRTQIEVPLTKDFKVIRNSIGKFTIDTILYGFPNHNIELGGPSPLVGGLLVASAMLQSAQFYPGLINNVSMHHKIIVITDGQPTEMSLSSGPDLVNDSLVDEERANLLCTLDAYNDAKISIFFIEIPYHESTFFGCIRSYDPYRNVFAFNDGRRLARRNYLCTKTVDWRSDQ</sequence>
<feature type="domain" description="VWFA" evidence="2">
    <location>
        <begin position="178"/>
        <end position="358"/>
    </location>
</feature>
<dbReference type="SUPFAM" id="SSF53300">
    <property type="entry name" value="vWA-like"/>
    <property type="match status" value="1"/>
</dbReference>
<accession>A0A9D4QMZ0</accession>
<keyword evidence="1" id="KW-0175">Coiled coil</keyword>
<dbReference type="CDD" id="cd00198">
    <property type="entry name" value="vWFA"/>
    <property type="match status" value="1"/>
</dbReference>
<dbReference type="EMBL" id="JAIWYP010000004">
    <property type="protein sequence ID" value="KAH3836102.1"/>
    <property type="molecule type" value="Genomic_DNA"/>
</dbReference>